<keyword evidence="9" id="KW-1185">Reference proteome</keyword>
<dbReference type="Pfam" id="PF00251">
    <property type="entry name" value="Glyco_hydro_32N"/>
    <property type="match status" value="1"/>
</dbReference>
<dbReference type="PROSITE" id="PS00609">
    <property type="entry name" value="GLYCOSYL_HYDROL_F32"/>
    <property type="match status" value="1"/>
</dbReference>
<feature type="domain" description="Glycosyl hydrolase family 32 N-terminal" evidence="6">
    <location>
        <begin position="16"/>
        <end position="318"/>
    </location>
</feature>
<dbReference type="SUPFAM" id="SSF49899">
    <property type="entry name" value="Concanavalin A-like lectins/glucanases"/>
    <property type="match status" value="1"/>
</dbReference>
<dbReference type="RefSeq" id="WP_173080200.1">
    <property type="nucleotide sequence ID" value="NZ_BAABJB010000001.1"/>
</dbReference>
<dbReference type="Proteomes" id="UP000482960">
    <property type="component" value="Unassembled WGS sequence"/>
</dbReference>
<dbReference type="SMART" id="SM00640">
    <property type="entry name" value="Glyco_32"/>
    <property type="match status" value="1"/>
</dbReference>
<evidence type="ECO:0000313" key="8">
    <source>
        <dbReference type="EMBL" id="GFJ93553.1"/>
    </source>
</evidence>
<evidence type="ECO:0000256" key="2">
    <source>
        <dbReference type="ARBA" id="ARBA00012758"/>
    </source>
</evidence>
<organism evidence="8 9">
    <name type="scientific">Phytohabitans rumicis</name>
    <dbReference type="NCBI Taxonomy" id="1076125"/>
    <lineage>
        <taxon>Bacteria</taxon>
        <taxon>Bacillati</taxon>
        <taxon>Actinomycetota</taxon>
        <taxon>Actinomycetes</taxon>
        <taxon>Micromonosporales</taxon>
        <taxon>Micromonosporaceae</taxon>
    </lineage>
</organism>
<evidence type="ECO:0000256" key="1">
    <source>
        <dbReference type="ARBA" id="ARBA00009902"/>
    </source>
</evidence>
<dbReference type="AlphaFoldDB" id="A0A6V8L8H6"/>
<dbReference type="PANTHER" id="PTHR43101">
    <property type="entry name" value="BETA-FRUCTOSIDASE"/>
    <property type="match status" value="1"/>
</dbReference>
<evidence type="ECO:0000259" key="6">
    <source>
        <dbReference type="Pfam" id="PF00251"/>
    </source>
</evidence>
<reference evidence="8 9" key="1">
    <citation type="submission" date="2020-03" db="EMBL/GenBank/DDBJ databases">
        <title>Whole genome shotgun sequence of Phytohabitans rumicis NBRC 108638.</title>
        <authorList>
            <person name="Komaki H."/>
            <person name="Tamura T."/>
        </authorList>
    </citation>
    <scope>NUCLEOTIDE SEQUENCE [LARGE SCALE GENOMIC DNA]</scope>
    <source>
        <strain evidence="8 9">NBRC 108638</strain>
    </source>
</reference>
<dbReference type="CDD" id="cd08996">
    <property type="entry name" value="GH32_FFase"/>
    <property type="match status" value="1"/>
</dbReference>
<dbReference type="GO" id="GO:0005975">
    <property type="term" value="P:carbohydrate metabolic process"/>
    <property type="evidence" value="ECO:0007669"/>
    <property type="project" value="InterPro"/>
</dbReference>
<evidence type="ECO:0000256" key="3">
    <source>
        <dbReference type="ARBA" id="ARBA00022801"/>
    </source>
</evidence>
<accession>A0A6V8L8H6</accession>
<protein>
    <recommendedName>
        <fullName evidence="2">beta-fructofuranosidase</fullName>
        <ecNumber evidence="2">3.2.1.26</ecNumber>
    </recommendedName>
</protein>
<dbReference type="SUPFAM" id="SSF75005">
    <property type="entry name" value="Arabinanase/levansucrase/invertase"/>
    <property type="match status" value="1"/>
</dbReference>
<dbReference type="InterPro" id="IPR013320">
    <property type="entry name" value="ConA-like_dom_sf"/>
</dbReference>
<dbReference type="GO" id="GO:0004564">
    <property type="term" value="F:beta-fructofuranosidase activity"/>
    <property type="evidence" value="ECO:0007669"/>
    <property type="project" value="UniProtKB-EC"/>
</dbReference>
<dbReference type="InterPro" id="IPR013189">
    <property type="entry name" value="Glyco_hydro_32_C"/>
</dbReference>
<dbReference type="InterPro" id="IPR018053">
    <property type="entry name" value="Glyco_hydro_32_AS"/>
</dbReference>
<sequence length="469" mass="50470">MTVEPRTHDRAFPALHVRPANGWVNDPNGPFRWNGRYHLFYQHNPSAPVHAHIAWGHSSSADLLHWQTEPVAFAPTPGHLDAGGCWSGCVTDDAGVPTAVYTGIGDSVLDASVCLATADDDELRSWSKHPTAAARPPAGLDLIGYRDPFVFTVDGGRYALVGAGLAGGGGATVLLYACDDLREWTYLGPLLDTGDAVAKTHAPADIWECPQLVRLADRWVLIVSLWTDEILGRVAYLVGDLDVSGGIPHFNPTGGGLVDSGRDFYAPAVLTAPDRTLMWAWSWEDRSEPDVLASGWAGAMTLPRELTLDPTGRLITAPARELHALRGTATTQVLATRESLLLPSGPLDIEIRLHVLPDRLATLALAVDDDELTVTVDPATGQVDLRRQVHHADRTARAAAGRIAPNTNMVDVRLLLDGSIVELFLPDGVVFTERLYPAPTPHHTVLHFQGATGTQAVVTAWQLQAPGAR</sequence>
<proteinExistence type="inferred from homology"/>
<comment type="caution">
    <text evidence="8">The sequence shown here is derived from an EMBL/GenBank/DDBJ whole genome shotgun (WGS) entry which is preliminary data.</text>
</comment>
<keyword evidence="3 5" id="KW-0378">Hydrolase</keyword>
<feature type="domain" description="Glycosyl hydrolase family 32 C-terminal" evidence="7">
    <location>
        <begin position="323"/>
        <end position="460"/>
    </location>
</feature>
<reference evidence="8 9" key="2">
    <citation type="submission" date="2020-03" db="EMBL/GenBank/DDBJ databases">
        <authorList>
            <person name="Ichikawa N."/>
            <person name="Kimura A."/>
            <person name="Kitahashi Y."/>
            <person name="Uohara A."/>
        </authorList>
    </citation>
    <scope>NUCLEOTIDE SEQUENCE [LARGE SCALE GENOMIC DNA]</scope>
    <source>
        <strain evidence="8 9">NBRC 108638</strain>
    </source>
</reference>
<dbReference type="InterPro" id="IPR013148">
    <property type="entry name" value="Glyco_hydro_32_N"/>
</dbReference>
<dbReference type="PANTHER" id="PTHR43101:SF1">
    <property type="entry name" value="BETA-FRUCTOSIDASE"/>
    <property type="match status" value="1"/>
</dbReference>
<evidence type="ECO:0000256" key="4">
    <source>
        <dbReference type="ARBA" id="ARBA00023295"/>
    </source>
</evidence>
<evidence type="ECO:0000313" key="9">
    <source>
        <dbReference type="Proteomes" id="UP000482960"/>
    </source>
</evidence>
<evidence type="ECO:0000256" key="5">
    <source>
        <dbReference type="RuleBase" id="RU362110"/>
    </source>
</evidence>
<dbReference type="InterPro" id="IPR023296">
    <property type="entry name" value="Glyco_hydro_beta-prop_sf"/>
</dbReference>
<dbReference type="EMBL" id="BLPG01000001">
    <property type="protein sequence ID" value="GFJ93553.1"/>
    <property type="molecule type" value="Genomic_DNA"/>
</dbReference>
<dbReference type="InterPro" id="IPR051214">
    <property type="entry name" value="GH32_Enzymes"/>
</dbReference>
<gene>
    <name evidence="8" type="ORF">Prum_071950</name>
</gene>
<dbReference type="Gene3D" id="2.115.10.20">
    <property type="entry name" value="Glycosyl hydrolase domain, family 43"/>
    <property type="match status" value="1"/>
</dbReference>
<dbReference type="InterPro" id="IPR001362">
    <property type="entry name" value="Glyco_hydro_32"/>
</dbReference>
<keyword evidence="4 5" id="KW-0326">Glycosidase</keyword>
<name>A0A6V8L8H6_9ACTN</name>
<dbReference type="Pfam" id="PF08244">
    <property type="entry name" value="Glyco_hydro_32C"/>
    <property type="match status" value="1"/>
</dbReference>
<evidence type="ECO:0000259" key="7">
    <source>
        <dbReference type="Pfam" id="PF08244"/>
    </source>
</evidence>
<comment type="similarity">
    <text evidence="1 5">Belongs to the glycosyl hydrolase 32 family.</text>
</comment>
<dbReference type="Gene3D" id="2.60.120.560">
    <property type="entry name" value="Exo-inulinase, domain 1"/>
    <property type="match status" value="1"/>
</dbReference>
<dbReference type="EC" id="3.2.1.26" evidence="2"/>